<keyword evidence="1" id="KW-0812">Transmembrane</keyword>
<keyword evidence="1" id="KW-0472">Membrane</keyword>
<name>A0A0B1SL54_OESDE</name>
<dbReference type="EMBL" id="KN563185">
    <property type="protein sequence ID" value="KHJ85624.1"/>
    <property type="molecule type" value="Genomic_DNA"/>
</dbReference>
<protein>
    <submittedName>
        <fullName evidence="2">Toxin-antitoxin system, toxin component domain protein</fullName>
    </submittedName>
</protein>
<evidence type="ECO:0000313" key="3">
    <source>
        <dbReference type="Proteomes" id="UP000053660"/>
    </source>
</evidence>
<proteinExistence type="predicted"/>
<keyword evidence="1" id="KW-1133">Transmembrane helix</keyword>
<accession>A0A0B1SL54</accession>
<keyword evidence="3" id="KW-1185">Reference proteome</keyword>
<gene>
    <name evidence="2" type="ORF">OESDEN_14645</name>
</gene>
<evidence type="ECO:0000256" key="1">
    <source>
        <dbReference type="SAM" id="Phobius"/>
    </source>
</evidence>
<feature type="transmembrane region" description="Helical" evidence="1">
    <location>
        <begin position="6"/>
        <end position="27"/>
    </location>
</feature>
<organism evidence="2 3">
    <name type="scientific">Oesophagostomum dentatum</name>
    <name type="common">Nodular worm</name>
    <dbReference type="NCBI Taxonomy" id="61180"/>
    <lineage>
        <taxon>Eukaryota</taxon>
        <taxon>Metazoa</taxon>
        <taxon>Ecdysozoa</taxon>
        <taxon>Nematoda</taxon>
        <taxon>Chromadorea</taxon>
        <taxon>Rhabditida</taxon>
        <taxon>Rhabditina</taxon>
        <taxon>Rhabditomorpha</taxon>
        <taxon>Strongyloidea</taxon>
        <taxon>Strongylidae</taxon>
        <taxon>Oesophagostomum</taxon>
    </lineage>
</organism>
<sequence length="77" mass="8718">MVLPTLALIFVILTTVLFILAVSMKIFKRLEERENAPKDMPISLYQLVRVAGEKEIEKGALNTTEYPNCGQGEFDIF</sequence>
<reference evidence="2 3" key="1">
    <citation type="submission" date="2014-03" db="EMBL/GenBank/DDBJ databases">
        <title>Draft genome of the hookworm Oesophagostomum dentatum.</title>
        <authorList>
            <person name="Mitreva M."/>
        </authorList>
    </citation>
    <scope>NUCLEOTIDE SEQUENCE [LARGE SCALE GENOMIC DNA]</scope>
    <source>
        <strain evidence="2 3">OD-Hann</strain>
    </source>
</reference>
<dbReference type="Proteomes" id="UP000053660">
    <property type="component" value="Unassembled WGS sequence"/>
</dbReference>
<evidence type="ECO:0000313" key="2">
    <source>
        <dbReference type="EMBL" id="KHJ85624.1"/>
    </source>
</evidence>
<dbReference type="AlphaFoldDB" id="A0A0B1SL54"/>